<dbReference type="InterPro" id="IPR013957">
    <property type="entry name" value="SNRNP27"/>
</dbReference>
<evidence type="ECO:0000256" key="1">
    <source>
        <dbReference type="ARBA" id="ARBA00003632"/>
    </source>
</evidence>
<protein>
    <recommendedName>
        <fullName evidence="5">U4/U6.U5 small nuclear ribonucleoprotein 27 kDa protein</fullName>
    </recommendedName>
    <alternativeName>
        <fullName evidence="9">U4/U6.U5 tri-snRNP-associated protein 3</fullName>
    </alternativeName>
</protein>
<evidence type="ECO:0000256" key="9">
    <source>
        <dbReference type="ARBA" id="ARBA00031864"/>
    </source>
</evidence>
<keyword evidence="8" id="KW-0539">Nucleus</keyword>
<evidence type="ECO:0000256" key="5">
    <source>
        <dbReference type="ARBA" id="ARBA00014357"/>
    </source>
</evidence>
<comment type="function">
    <text evidence="1">May play a role in mRNA splicing.</text>
</comment>
<comment type="subunit">
    <text evidence="4">Part of a tri-snRNP complex.</text>
</comment>
<evidence type="ECO:0000256" key="10">
    <source>
        <dbReference type="SAM" id="MobiDB-lite"/>
    </source>
</evidence>
<evidence type="ECO:0000313" key="12">
    <source>
        <dbReference type="EMBL" id="KAL3085031.1"/>
    </source>
</evidence>
<evidence type="ECO:0000256" key="3">
    <source>
        <dbReference type="ARBA" id="ARBA00008218"/>
    </source>
</evidence>
<evidence type="ECO:0000256" key="7">
    <source>
        <dbReference type="ARBA" id="ARBA00023187"/>
    </source>
</evidence>
<comment type="similarity">
    <text evidence="3">Belongs to the SNUT3 family.</text>
</comment>
<dbReference type="Proteomes" id="UP001620645">
    <property type="component" value="Unassembled WGS sequence"/>
</dbReference>
<sequence length="150" mass="17990">MAYSRSPSPNRERSHRSTRKRSRDRSNERRHKVPRSSHKERHRDRDRRGDRDRDRDRERERHSSGGDKNREHRSKKKDNVAHATKSNPINEIVDVDEDMMRMMGFSNFDTTKNKHVEGNASGESKINRARKYRQYMNRRGGFNRPLDYVA</sequence>
<keyword evidence="13" id="KW-1185">Reference proteome</keyword>
<evidence type="ECO:0000259" key="11">
    <source>
        <dbReference type="Pfam" id="PF08648"/>
    </source>
</evidence>
<keyword evidence="6" id="KW-0507">mRNA processing</keyword>
<evidence type="ECO:0000256" key="8">
    <source>
        <dbReference type="ARBA" id="ARBA00023242"/>
    </source>
</evidence>
<feature type="region of interest" description="Disordered" evidence="10">
    <location>
        <begin position="1"/>
        <end position="95"/>
    </location>
</feature>
<comment type="caution">
    <text evidence="12">The sequence shown here is derived from an EMBL/GenBank/DDBJ whole genome shotgun (WGS) entry which is preliminary data.</text>
</comment>
<accession>A0ABD2J4H0</accession>
<feature type="compositionally biased region" description="Basic and acidic residues" evidence="10">
    <location>
        <begin position="46"/>
        <end position="70"/>
    </location>
</feature>
<evidence type="ECO:0000256" key="6">
    <source>
        <dbReference type="ARBA" id="ARBA00022664"/>
    </source>
</evidence>
<dbReference type="AlphaFoldDB" id="A0ABD2J4H0"/>
<keyword evidence="7" id="KW-0508">mRNA splicing</keyword>
<evidence type="ECO:0000313" key="13">
    <source>
        <dbReference type="Proteomes" id="UP001620645"/>
    </source>
</evidence>
<dbReference type="GO" id="GO:0006397">
    <property type="term" value="P:mRNA processing"/>
    <property type="evidence" value="ECO:0007669"/>
    <property type="project" value="UniProtKB-KW"/>
</dbReference>
<comment type="subcellular location">
    <subcellularLocation>
        <location evidence="2">Nucleus</location>
    </subcellularLocation>
</comment>
<feature type="compositionally biased region" description="Basic residues" evidence="10">
    <location>
        <begin position="13"/>
        <end position="45"/>
    </location>
</feature>
<dbReference type="EMBL" id="JBICCN010000232">
    <property type="protein sequence ID" value="KAL3085031.1"/>
    <property type="molecule type" value="Genomic_DNA"/>
</dbReference>
<gene>
    <name evidence="12" type="ORF">niasHS_010100</name>
</gene>
<evidence type="ECO:0000256" key="4">
    <source>
        <dbReference type="ARBA" id="ARBA00011825"/>
    </source>
</evidence>
<proteinExistence type="inferred from homology"/>
<dbReference type="Pfam" id="PF08648">
    <property type="entry name" value="SNRNP27"/>
    <property type="match status" value="1"/>
</dbReference>
<name>A0ABD2J4H0_HETSC</name>
<dbReference type="PANTHER" id="PTHR31077:SF1">
    <property type="entry name" value="U4_U6.U5 SMALL NUCLEAR RIBONUCLEOPROTEIN 27 KDA PROTEIN"/>
    <property type="match status" value="1"/>
</dbReference>
<feature type="region of interest" description="Disordered" evidence="10">
    <location>
        <begin position="109"/>
        <end position="129"/>
    </location>
</feature>
<dbReference type="GO" id="GO:0005634">
    <property type="term" value="C:nucleus"/>
    <property type="evidence" value="ECO:0007669"/>
    <property type="project" value="UniProtKB-SubCell"/>
</dbReference>
<dbReference type="PANTHER" id="PTHR31077">
    <property type="entry name" value="U4/U6.U5 SMALL NUCLEAR RIBONUCLEOPROTEIN 27 KDA PROTEIN"/>
    <property type="match status" value="1"/>
</dbReference>
<feature type="domain" description="U4/U6.U5 small nuclear ribonucleoprotein 27kDa protein" evidence="11">
    <location>
        <begin position="96"/>
        <end position="148"/>
    </location>
</feature>
<organism evidence="12 13">
    <name type="scientific">Heterodera schachtii</name>
    <name type="common">Sugarbeet cyst nematode worm</name>
    <name type="synonym">Tylenchus schachtii</name>
    <dbReference type="NCBI Taxonomy" id="97005"/>
    <lineage>
        <taxon>Eukaryota</taxon>
        <taxon>Metazoa</taxon>
        <taxon>Ecdysozoa</taxon>
        <taxon>Nematoda</taxon>
        <taxon>Chromadorea</taxon>
        <taxon>Rhabditida</taxon>
        <taxon>Tylenchina</taxon>
        <taxon>Tylenchomorpha</taxon>
        <taxon>Tylenchoidea</taxon>
        <taxon>Heteroderidae</taxon>
        <taxon>Heteroderinae</taxon>
        <taxon>Heterodera</taxon>
    </lineage>
</organism>
<dbReference type="GO" id="GO:0008380">
    <property type="term" value="P:RNA splicing"/>
    <property type="evidence" value="ECO:0007669"/>
    <property type="project" value="UniProtKB-KW"/>
</dbReference>
<reference evidence="12 13" key="1">
    <citation type="submission" date="2024-10" db="EMBL/GenBank/DDBJ databases">
        <authorList>
            <person name="Kim D."/>
        </authorList>
    </citation>
    <scope>NUCLEOTIDE SEQUENCE [LARGE SCALE GENOMIC DNA]</scope>
    <source>
        <strain evidence="12">Taebaek</strain>
    </source>
</reference>
<evidence type="ECO:0000256" key="2">
    <source>
        <dbReference type="ARBA" id="ARBA00004123"/>
    </source>
</evidence>